<dbReference type="EMBL" id="LBTA01000028">
    <property type="protein sequence ID" value="KKQ32128.1"/>
    <property type="molecule type" value="Genomic_DNA"/>
</dbReference>
<evidence type="ECO:0000313" key="1">
    <source>
        <dbReference type="EMBL" id="KKQ32128.1"/>
    </source>
</evidence>
<dbReference type="AlphaFoldDB" id="A0A0G0GM35"/>
<gene>
    <name evidence="1" type="ORF">US45_C0028G0005</name>
</gene>
<reference evidence="1 2" key="1">
    <citation type="journal article" date="2015" name="Nature">
        <title>rRNA introns, odd ribosomes, and small enigmatic genomes across a large radiation of phyla.</title>
        <authorList>
            <person name="Brown C.T."/>
            <person name="Hug L.A."/>
            <person name="Thomas B.C."/>
            <person name="Sharon I."/>
            <person name="Castelle C.J."/>
            <person name="Singh A."/>
            <person name="Wilkins M.J."/>
            <person name="Williams K.H."/>
            <person name="Banfield J.F."/>
        </authorList>
    </citation>
    <scope>NUCLEOTIDE SEQUENCE [LARGE SCALE GENOMIC DNA]</scope>
</reference>
<dbReference type="Proteomes" id="UP000034701">
    <property type="component" value="Unassembled WGS sequence"/>
</dbReference>
<accession>A0A0G0GM35</accession>
<comment type="caution">
    <text evidence="1">The sequence shown here is derived from an EMBL/GenBank/DDBJ whole genome shotgun (WGS) entry which is preliminary data.</text>
</comment>
<sequence>MKEEIIINTQLALFFESPIQRPDQLVTSFNEAVGEIFDQVPVILPVPNQVQLLEVPLVQMNSGNGVYSCNIARNRVDFFIAGEGKQKFADIKTNLLDKVVKYYNFFTSKSKIKRIGFVVRFFVQDEKPDLVVANLISDDFKKIQDGETNQTYVRFTTRTKIGDYEINNYSSAERTAVNIEKVGEKILGVMITRDFNTIPENNYTEKFSVKEMEQFIREAESKFNLEEIKKLLWP</sequence>
<evidence type="ECO:0000313" key="2">
    <source>
        <dbReference type="Proteomes" id="UP000034701"/>
    </source>
</evidence>
<evidence type="ECO:0008006" key="3">
    <source>
        <dbReference type="Google" id="ProtNLM"/>
    </source>
</evidence>
<protein>
    <recommendedName>
        <fullName evidence="3">TIGR04255 family protein</fullName>
    </recommendedName>
</protein>
<organism evidence="1 2">
    <name type="scientific">Candidatus Nomurabacteria bacterium GW2011_GWA1_37_20</name>
    <dbReference type="NCBI Taxonomy" id="1618729"/>
    <lineage>
        <taxon>Bacteria</taxon>
        <taxon>Candidatus Nomuraibacteriota</taxon>
    </lineage>
</organism>
<proteinExistence type="predicted"/>
<name>A0A0G0GM35_9BACT</name>